<dbReference type="EMBL" id="JALPTH010000011">
    <property type="protein sequence ID" value="MCK8678383.1"/>
    <property type="molecule type" value="Genomic_DNA"/>
</dbReference>
<dbReference type="Proteomes" id="UP001522868">
    <property type="component" value="Unassembled WGS sequence"/>
</dbReference>
<organism evidence="2 3">
    <name type="scientific">Streptomyces lichenis</name>
    <dbReference type="NCBI Taxonomy" id="2306967"/>
    <lineage>
        <taxon>Bacteria</taxon>
        <taxon>Bacillati</taxon>
        <taxon>Actinomycetota</taxon>
        <taxon>Actinomycetes</taxon>
        <taxon>Kitasatosporales</taxon>
        <taxon>Streptomycetaceae</taxon>
        <taxon>Streptomyces</taxon>
    </lineage>
</organism>
<comment type="caution">
    <text evidence="2">The sequence shown here is derived from an EMBL/GenBank/DDBJ whole genome shotgun (WGS) entry which is preliminary data.</text>
</comment>
<evidence type="ECO:0008006" key="4">
    <source>
        <dbReference type="Google" id="ProtNLM"/>
    </source>
</evidence>
<feature type="transmembrane region" description="Helical" evidence="1">
    <location>
        <begin position="78"/>
        <end position="98"/>
    </location>
</feature>
<evidence type="ECO:0000313" key="3">
    <source>
        <dbReference type="Proteomes" id="UP001522868"/>
    </source>
</evidence>
<reference evidence="2 3" key="1">
    <citation type="submission" date="2022-04" db="EMBL/GenBank/DDBJ databases">
        <title>Streptomyces sp. nov. LCR6-01 isolated from Lichen of Dirinaria sp.</title>
        <authorList>
            <person name="Kanchanasin P."/>
            <person name="Tanasupawat S."/>
            <person name="Phongsopitanun W."/>
        </authorList>
    </citation>
    <scope>NUCLEOTIDE SEQUENCE [LARGE SCALE GENOMIC DNA]</scope>
    <source>
        <strain evidence="2 3">LCR6-01</strain>
    </source>
</reference>
<keyword evidence="1" id="KW-1133">Transmembrane helix</keyword>
<keyword evidence="1" id="KW-0812">Transmembrane</keyword>
<feature type="transmembrane region" description="Helical" evidence="1">
    <location>
        <begin position="12"/>
        <end position="32"/>
    </location>
</feature>
<proteinExistence type="predicted"/>
<sequence>MTDPTPPRQGLGTLPWAVIIALGAFALLRPVLSITGAYDGGPLGKPVGPILLTVVVILVWTATAVVRRFPRPVESLAFAGVAYGVLALLLNLSLQPFLAGAELPPVPGMVAMVVFNAAQGALCGLVALALLRRQP</sequence>
<gene>
    <name evidence="2" type="ORF">M1O15_13435</name>
</gene>
<evidence type="ECO:0000256" key="1">
    <source>
        <dbReference type="SAM" id="Phobius"/>
    </source>
</evidence>
<keyword evidence="1" id="KW-0472">Membrane</keyword>
<evidence type="ECO:0000313" key="2">
    <source>
        <dbReference type="EMBL" id="MCK8678383.1"/>
    </source>
</evidence>
<feature type="transmembrane region" description="Helical" evidence="1">
    <location>
        <begin position="110"/>
        <end position="131"/>
    </location>
</feature>
<keyword evidence="3" id="KW-1185">Reference proteome</keyword>
<name>A0ABT0IAN6_9ACTN</name>
<feature type="transmembrane region" description="Helical" evidence="1">
    <location>
        <begin position="47"/>
        <end position="66"/>
    </location>
</feature>
<protein>
    <recommendedName>
        <fullName evidence="4">Integral membrane protein</fullName>
    </recommendedName>
</protein>
<accession>A0ABT0IAN6</accession>
<dbReference type="RefSeq" id="WP_248634032.1">
    <property type="nucleotide sequence ID" value="NZ_JALPTH010000011.1"/>
</dbReference>